<proteinExistence type="predicted"/>
<accession>A0A833VIZ3</accession>
<organism evidence="1 2">
    <name type="scientific">Carex littledalei</name>
    <dbReference type="NCBI Taxonomy" id="544730"/>
    <lineage>
        <taxon>Eukaryota</taxon>
        <taxon>Viridiplantae</taxon>
        <taxon>Streptophyta</taxon>
        <taxon>Embryophyta</taxon>
        <taxon>Tracheophyta</taxon>
        <taxon>Spermatophyta</taxon>
        <taxon>Magnoliopsida</taxon>
        <taxon>Liliopsida</taxon>
        <taxon>Poales</taxon>
        <taxon>Cyperaceae</taxon>
        <taxon>Cyperoideae</taxon>
        <taxon>Cariceae</taxon>
        <taxon>Carex</taxon>
        <taxon>Carex subgen. Euthyceras</taxon>
    </lineage>
</organism>
<dbReference type="EMBL" id="SWLB01000020">
    <property type="protein sequence ID" value="KAF3325499.1"/>
    <property type="molecule type" value="Genomic_DNA"/>
</dbReference>
<comment type="caution">
    <text evidence="1">The sequence shown here is derived from an EMBL/GenBank/DDBJ whole genome shotgun (WGS) entry which is preliminary data.</text>
</comment>
<sequence>MKTIKIIKFNRSKISIISTTKQQSNACSAPSVESLLLKKLMKPENIIEPLIPNKVHSPNMVPIIVVREEKMIFTIEKKKGEGSIIHSGVLRRSDKGRLGVFFFNYLRNHV</sequence>
<dbReference type="AlphaFoldDB" id="A0A833VIZ3"/>
<dbReference type="Proteomes" id="UP000623129">
    <property type="component" value="Unassembled WGS sequence"/>
</dbReference>
<keyword evidence="2" id="KW-1185">Reference proteome</keyword>
<evidence type="ECO:0000313" key="1">
    <source>
        <dbReference type="EMBL" id="KAF3325499.1"/>
    </source>
</evidence>
<name>A0A833VIZ3_9POAL</name>
<reference evidence="1" key="1">
    <citation type="submission" date="2020-01" db="EMBL/GenBank/DDBJ databases">
        <title>Genome sequence of Kobresia littledalei, the first chromosome-level genome in the family Cyperaceae.</title>
        <authorList>
            <person name="Qu G."/>
        </authorList>
    </citation>
    <scope>NUCLEOTIDE SEQUENCE</scope>
    <source>
        <strain evidence="1">C.B.Clarke</strain>
        <tissue evidence="1">Leaf</tissue>
    </source>
</reference>
<evidence type="ECO:0000313" key="2">
    <source>
        <dbReference type="Proteomes" id="UP000623129"/>
    </source>
</evidence>
<protein>
    <submittedName>
        <fullName evidence="1">Uncharacterized protein</fullName>
    </submittedName>
</protein>
<gene>
    <name evidence="1" type="ORF">FCM35_KLT10570</name>
</gene>